<evidence type="ECO:0000256" key="1">
    <source>
        <dbReference type="ARBA" id="ARBA00001970"/>
    </source>
</evidence>
<evidence type="ECO:0000256" key="7">
    <source>
        <dbReference type="ARBA" id="ARBA00022723"/>
    </source>
</evidence>
<feature type="transmembrane region" description="Helical" evidence="13">
    <location>
        <begin position="45"/>
        <end position="66"/>
    </location>
</feature>
<feature type="transmembrane region" description="Helical" evidence="13">
    <location>
        <begin position="141"/>
        <end position="164"/>
    </location>
</feature>
<keyword evidence="7" id="KW-0479">Metal-binding</keyword>
<evidence type="ECO:0000256" key="4">
    <source>
        <dbReference type="ARBA" id="ARBA00022475"/>
    </source>
</evidence>
<proteinExistence type="inferred from homology"/>
<evidence type="ECO:0000256" key="6">
    <source>
        <dbReference type="ARBA" id="ARBA00022692"/>
    </source>
</evidence>
<comment type="caution">
    <text evidence="15">The sequence shown here is derived from an EMBL/GenBank/DDBJ whole genome shotgun (WGS) entry which is preliminary data.</text>
</comment>
<keyword evidence="8" id="KW-0249">Electron transport</keyword>
<organism evidence="15 16">
    <name type="scientific">Phreatobacter oligotrophus</name>
    <dbReference type="NCBI Taxonomy" id="1122261"/>
    <lineage>
        <taxon>Bacteria</taxon>
        <taxon>Pseudomonadati</taxon>
        <taxon>Pseudomonadota</taxon>
        <taxon>Alphaproteobacteria</taxon>
        <taxon>Hyphomicrobiales</taxon>
        <taxon>Phreatobacteraceae</taxon>
        <taxon>Phreatobacter</taxon>
    </lineage>
</organism>
<dbReference type="AlphaFoldDB" id="A0A2T4Z315"/>
<keyword evidence="11 13" id="KW-0472">Membrane</keyword>
<evidence type="ECO:0000313" key="15">
    <source>
        <dbReference type="EMBL" id="PTM55151.1"/>
    </source>
</evidence>
<evidence type="ECO:0000256" key="8">
    <source>
        <dbReference type="ARBA" id="ARBA00022982"/>
    </source>
</evidence>
<gene>
    <name evidence="15" type="ORF">C8P69_105304</name>
</gene>
<comment type="subcellular location">
    <subcellularLocation>
        <location evidence="2">Cell membrane</location>
        <topology evidence="2">Multi-pass membrane protein</topology>
    </subcellularLocation>
</comment>
<sequence length="179" mass="19023">MTTPSSPAYDRLSIALHWIVAIGIAGCYGLGLAQDEGPRAMRQGLQNLHISVGIVVLALVALRLAWRAGRWALSPRPVTTDTFAARLAHAGLYAVMVAVPLLGLFMLWTRGLDVSVLGVSLPSPWPADRALAKVISGLHEAAAHGLLLLAGLHAAAALGHHYLLRDDVLGRMLPLARRS</sequence>
<dbReference type="GO" id="GO:0009055">
    <property type="term" value="F:electron transfer activity"/>
    <property type="evidence" value="ECO:0007669"/>
    <property type="project" value="InterPro"/>
</dbReference>
<evidence type="ECO:0000256" key="5">
    <source>
        <dbReference type="ARBA" id="ARBA00022617"/>
    </source>
</evidence>
<dbReference type="PANTHER" id="PTHR30529">
    <property type="entry name" value="CYTOCHROME B561"/>
    <property type="match status" value="1"/>
</dbReference>
<evidence type="ECO:0000313" key="16">
    <source>
        <dbReference type="Proteomes" id="UP000241808"/>
    </source>
</evidence>
<name>A0A2T4Z315_9HYPH</name>
<keyword evidence="9 13" id="KW-1133">Transmembrane helix</keyword>
<dbReference type="InterPro" id="IPR011577">
    <property type="entry name" value="Cyt_b561_bac/Ni-Hgenase"/>
</dbReference>
<evidence type="ECO:0000259" key="14">
    <source>
        <dbReference type="Pfam" id="PF01292"/>
    </source>
</evidence>
<dbReference type="GO" id="GO:0046872">
    <property type="term" value="F:metal ion binding"/>
    <property type="evidence" value="ECO:0007669"/>
    <property type="project" value="UniProtKB-KW"/>
</dbReference>
<keyword evidence="6 13" id="KW-0812">Transmembrane</keyword>
<keyword evidence="4" id="KW-1003">Cell membrane</keyword>
<comment type="similarity">
    <text evidence="12">Belongs to the cytochrome b561 family.</text>
</comment>
<dbReference type="GO" id="GO:0005886">
    <property type="term" value="C:plasma membrane"/>
    <property type="evidence" value="ECO:0007669"/>
    <property type="project" value="UniProtKB-SubCell"/>
</dbReference>
<evidence type="ECO:0000256" key="12">
    <source>
        <dbReference type="ARBA" id="ARBA00037975"/>
    </source>
</evidence>
<feature type="transmembrane region" description="Helical" evidence="13">
    <location>
        <begin position="12"/>
        <end position="33"/>
    </location>
</feature>
<evidence type="ECO:0000256" key="11">
    <source>
        <dbReference type="ARBA" id="ARBA00023136"/>
    </source>
</evidence>
<dbReference type="EMBL" id="PZZL01000005">
    <property type="protein sequence ID" value="PTM55151.1"/>
    <property type="molecule type" value="Genomic_DNA"/>
</dbReference>
<dbReference type="Pfam" id="PF01292">
    <property type="entry name" value="Ni_hydr_CYTB"/>
    <property type="match status" value="1"/>
</dbReference>
<dbReference type="GO" id="GO:0022904">
    <property type="term" value="P:respiratory electron transport chain"/>
    <property type="evidence" value="ECO:0007669"/>
    <property type="project" value="InterPro"/>
</dbReference>
<evidence type="ECO:0000256" key="2">
    <source>
        <dbReference type="ARBA" id="ARBA00004651"/>
    </source>
</evidence>
<evidence type="ECO:0000256" key="3">
    <source>
        <dbReference type="ARBA" id="ARBA00022448"/>
    </source>
</evidence>
<dbReference type="Proteomes" id="UP000241808">
    <property type="component" value="Unassembled WGS sequence"/>
</dbReference>
<dbReference type="PANTHER" id="PTHR30529:SF1">
    <property type="entry name" value="CYTOCHROME B561 HOMOLOG 2"/>
    <property type="match status" value="1"/>
</dbReference>
<dbReference type="InterPro" id="IPR016174">
    <property type="entry name" value="Di-haem_cyt_TM"/>
</dbReference>
<reference evidence="15 16" key="1">
    <citation type="submission" date="2018-04" db="EMBL/GenBank/DDBJ databases">
        <title>Genomic Encyclopedia of Archaeal and Bacterial Type Strains, Phase II (KMG-II): from individual species to whole genera.</title>
        <authorList>
            <person name="Goeker M."/>
        </authorList>
    </citation>
    <scope>NUCLEOTIDE SEQUENCE [LARGE SCALE GENOMIC DNA]</scope>
    <source>
        <strain evidence="15 16">DSM 25521</strain>
    </source>
</reference>
<accession>A0A2T4Z315</accession>
<protein>
    <submittedName>
        <fullName evidence="15">Cytochrome b561</fullName>
    </submittedName>
</protein>
<dbReference type="SUPFAM" id="SSF81342">
    <property type="entry name" value="Transmembrane di-heme cytochromes"/>
    <property type="match status" value="1"/>
</dbReference>
<evidence type="ECO:0000256" key="9">
    <source>
        <dbReference type="ARBA" id="ARBA00022989"/>
    </source>
</evidence>
<comment type="cofactor">
    <cofactor evidence="1">
        <name>heme b</name>
        <dbReference type="ChEBI" id="CHEBI:60344"/>
    </cofactor>
</comment>
<keyword evidence="16" id="KW-1185">Reference proteome</keyword>
<keyword evidence="10" id="KW-0408">Iron</keyword>
<keyword evidence="5" id="KW-0349">Heme</keyword>
<evidence type="ECO:0000256" key="10">
    <source>
        <dbReference type="ARBA" id="ARBA00023004"/>
    </source>
</evidence>
<evidence type="ECO:0000256" key="13">
    <source>
        <dbReference type="SAM" id="Phobius"/>
    </source>
</evidence>
<dbReference type="InterPro" id="IPR052168">
    <property type="entry name" value="Cytochrome_b561_oxidase"/>
</dbReference>
<dbReference type="GO" id="GO:0020037">
    <property type="term" value="F:heme binding"/>
    <property type="evidence" value="ECO:0007669"/>
    <property type="project" value="TreeGrafter"/>
</dbReference>
<feature type="domain" description="Cytochrome b561 bacterial/Ni-hydrogenase" evidence="14">
    <location>
        <begin position="9"/>
        <end position="174"/>
    </location>
</feature>
<keyword evidence="3" id="KW-0813">Transport</keyword>
<feature type="transmembrane region" description="Helical" evidence="13">
    <location>
        <begin position="87"/>
        <end position="108"/>
    </location>
</feature>
<dbReference type="RefSeq" id="WP_170118244.1">
    <property type="nucleotide sequence ID" value="NZ_PZZL01000005.1"/>
</dbReference>